<proteinExistence type="predicted"/>
<protein>
    <submittedName>
        <fullName evidence="2">Uncharacterized protein</fullName>
    </submittedName>
</protein>
<feature type="region of interest" description="Disordered" evidence="1">
    <location>
        <begin position="1"/>
        <end position="31"/>
    </location>
</feature>
<name>A0A3P7L2I5_STRVU</name>
<evidence type="ECO:0000313" key="3">
    <source>
        <dbReference type="Proteomes" id="UP000270094"/>
    </source>
</evidence>
<keyword evidence="3" id="KW-1185">Reference proteome</keyword>
<evidence type="ECO:0000256" key="1">
    <source>
        <dbReference type="SAM" id="MobiDB-lite"/>
    </source>
</evidence>
<dbReference type="EMBL" id="UYYB01030647">
    <property type="protein sequence ID" value="VDM73438.1"/>
    <property type="molecule type" value="Genomic_DNA"/>
</dbReference>
<feature type="non-terminal residue" evidence="2">
    <location>
        <position position="1"/>
    </location>
</feature>
<organism evidence="2 3">
    <name type="scientific">Strongylus vulgaris</name>
    <name type="common">Blood worm</name>
    <dbReference type="NCBI Taxonomy" id="40348"/>
    <lineage>
        <taxon>Eukaryota</taxon>
        <taxon>Metazoa</taxon>
        <taxon>Ecdysozoa</taxon>
        <taxon>Nematoda</taxon>
        <taxon>Chromadorea</taxon>
        <taxon>Rhabditida</taxon>
        <taxon>Rhabditina</taxon>
        <taxon>Rhabditomorpha</taxon>
        <taxon>Strongyloidea</taxon>
        <taxon>Strongylidae</taxon>
        <taxon>Strongylus</taxon>
    </lineage>
</organism>
<sequence length="140" mass="16012">AGFLQRDVATTDGTPTSPKLTRGEVLDRERSKSLQDSYKGLCCRQLTDSCPSIKDDTSLILPLMKEVLSPVPKRSLPCMSLMKETRLNVQIYRRRRCLPQTPVSDSELDDNEHDNRQAELKRQQFRRTVNNSIDLGNLHK</sequence>
<evidence type="ECO:0000313" key="2">
    <source>
        <dbReference type="EMBL" id="VDM73438.1"/>
    </source>
</evidence>
<dbReference type="Proteomes" id="UP000270094">
    <property type="component" value="Unassembled WGS sequence"/>
</dbReference>
<accession>A0A3P7L2I5</accession>
<feature type="compositionally biased region" description="Basic and acidic residues" evidence="1">
    <location>
        <begin position="21"/>
        <end position="31"/>
    </location>
</feature>
<reference evidence="2 3" key="1">
    <citation type="submission" date="2018-11" db="EMBL/GenBank/DDBJ databases">
        <authorList>
            <consortium name="Pathogen Informatics"/>
        </authorList>
    </citation>
    <scope>NUCLEOTIDE SEQUENCE [LARGE SCALE GENOMIC DNA]</scope>
</reference>
<dbReference type="OrthoDB" id="5869151at2759"/>
<gene>
    <name evidence="2" type="ORF">SVUK_LOCUS8436</name>
</gene>
<dbReference type="AlphaFoldDB" id="A0A3P7L2I5"/>